<reference evidence="1 2" key="1">
    <citation type="submission" date="2019-03" db="EMBL/GenBank/DDBJ databases">
        <title>Draft Genome Sequence of Duganella callidus sp. nov., a Novel Duganella Species Isolated from Cultivated Soil.</title>
        <authorList>
            <person name="Raths R."/>
            <person name="Peta V."/>
            <person name="Bucking H."/>
        </authorList>
    </citation>
    <scope>NUCLEOTIDE SEQUENCE [LARGE SCALE GENOMIC DNA]</scope>
    <source>
        <strain evidence="1 2">DN04</strain>
    </source>
</reference>
<accession>A0A4Y9S779</accession>
<comment type="caution">
    <text evidence="1">The sequence shown here is derived from an EMBL/GenBank/DDBJ whole genome shotgun (WGS) entry which is preliminary data.</text>
</comment>
<proteinExistence type="predicted"/>
<protein>
    <submittedName>
        <fullName evidence="1">Uncharacterized protein</fullName>
    </submittedName>
</protein>
<evidence type="ECO:0000313" key="1">
    <source>
        <dbReference type="EMBL" id="TFW15934.1"/>
    </source>
</evidence>
<dbReference type="AlphaFoldDB" id="A0A4Y9S779"/>
<dbReference type="RefSeq" id="WP_135204220.1">
    <property type="nucleotide sequence ID" value="NZ_SPVG01000245.1"/>
</dbReference>
<dbReference type="Proteomes" id="UP000297729">
    <property type="component" value="Unassembled WGS sequence"/>
</dbReference>
<sequence length="147" mass="15253">MSNHQALSAALLAAFQLDADSRDPAAIADTAATLLIELATILRGPPVTVANIAGVELVGDETQALMLAELRKQTTLLEVIAKQGDQQIKFFAPASPADVDGDSKAKQQQALISDLNLQDPADREKFMRIAAAASDPVCGAAACGMPG</sequence>
<keyword evidence="2" id="KW-1185">Reference proteome</keyword>
<evidence type="ECO:0000313" key="2">
    <source>
        <dbReference type="Proteomes" id="UP000297729"/>
    </source>
</evidence>
<gene>
    <name evidence="1" type="ORF">E4L98_24885</name>
</gene>
<name>A0A4Y9S779_9BURK</name>
<organism evidence="1 2">
    <name type="scientific">Duganella callida</name>
    <dbReference type="NCBI Taxonomy" id="2561932"/>
    <lineage>
        <taxon>Bacteria</taxon>
        <taxon>Pseudomonadati</taxon>
        <taxon>Pseudomonadota</taxon>
        <taxon>Betaproteobacteria</taxon>
        <taxon>Burkholderiales</taxon>
        <taxon>Oxalobacteraceae</taxon>
        <taxon>Telluria group</taxon>
        <taxon>Duganella</taxon>
    </lineage>
</organism>
<dbReference type="EMBL" id="SPVG01000245">
    <property type="protein sequence ID" value="TFW15934.1"/>
    <property type="molecule type" value="Genomic_DNA"/>
</dbReference>